<evidence type="ECO:0000259" key="2">
    <source>
        <dbReference type="SMART" id="SM00496"/>
    </source>
</evidence>
<feature type="region of interest" description="Disordered" evidence="1">
    <location>
        <begin position="20"/>
        <end position="47"/>
    </location>
</feature>
<organism evidence="3 4">
    <name type="scientific">Dysgonomonas capnocytophagoides</name>
    <dbReference type="NCBI Taxonomy" id="45254"/>
    <lineage>
        <taxon>Bacteria</taxon>
        <taxon>Pseudomonadati</taxon>
        <taxon>Bacteroidota</taxon>
        <taxon>Bacteroidia</taxon>
        <taxon>Bacteroidales</taxon>
        <taxon>Dysgonomonadaceae</taxon>
        <taxon>Dysgonomonas</taxon>
    </lineage>
</organism>
<protein>
    <recommendedName>
        <fullName evidence="2">Nuclease associated modular domain-containing protein</fullName>
    </recommendedName>
</protein>
<dbReference type="SMART" id="SM00496">
    <property type="entry name" value="IENR2"/>
    <property type="match status" value="2"/>
</dbReference>
<evidence type="ECO:0000313" key="3">
    <source>
        <dbReference type="EMBL" id="TFD96848.1"/>
    </source>
</evidence>
<dbReference type="OrthoDB" id="1100309at2"/>
<feature type="domain" description="Nuclease associated modular" evidence="2">
    <location>
        <begin position="37"/>
        <end position="53"/>
    </location>
</feature>
<reference evidence="3 4" key="1">
    <citation type="submission" date="2019-03" db="EMBL/GenBank/DDBJ databases">
        <title>San Antonio Military Medical Center submission to MRSN (WRAIR), pending publication.</title>
        <authorList>
            <person name="Blyth D.M."/>
            <person name="Mccarthy S.L."/>
            <person name="Schall S.E."/>
            <person name="Stam J.A."/>
            <person name="Ong A.C."/>
            <person name="Mcgann P.T."/>
        </authorList>
    </citation>
    <scope>NUCLEOTIDE SEQUENCE [LARGE SCALE GENOMIC DNA]</scope>
    <source>
        <strain evidence="3 4">MRSN571793</strain>
    </source>
</reference>
<comment type="caution">
    <text evidence="3">The sequence shown here is derived from an EMBL/GenBank/DDBJ whole genome shotgun (WGS) entry which is preliminary data.</text>
</comment>
<evidence type="ECO:0000256" key="1">
    <source>
        <dbReference type="SAM" id="MobiDB-lite"/>
    </source>
</evidence>
<dbReference type="EMBL" id="SOML01000004">
    <property type="protein sequence ID" value="TFD96848.1"/>
    <property type="molecule type" value="Genomic_DNA"/>
</dbReference>
<accession>A0A4Y8L452</accession>
<dbReference type="GO" id="GO:0003677">
    <property type="term" value="F:DNA binding"/>
    <property type="evidence" value="ECO:0007669"/>
    <property type="project" value="InterPro"/>
</dbReference>
<dbReference type="Proteomes" id="UP000297861">
    <property type="component" value="Unassembled WGS sequence"/>
</dbReference>
<keyword evidence="4" id="KW-1185">Reference proteome</keyword>
<gene>
    <name evidence="3" type="ORF">E2605_08525</name>
</gene>
<dbReference type="RefSeq" id="WP_134436126.1">
    <property type="nucleotide sequence ID" value="NZ_SOML01000004.1"/>
</dbReference>
<evidence type="ECO:0000313" key="4">
    <source>
        <dbReference type="Proteomes" id="UP000297861"/>
    </source>
</evidence>
<dbReference type="InterPro" id="IPR003611">
    <property type="entry name" value="NUMOD3"/>
</dbReference>
<proteinExistence type="predicted"/>
<feature type="domain" description="Nuclease associated modular" evidence="2">
    <location>
        <begin position="13"/>
        <end position="29"/>
    </location>
</feature>
<sequence length="70" mass="8250">MKIIVTEDMAKRLFREASESTKTKMSIKKQGILNPNYGRKQSEETKQKISTKLKYYWKNIPNKPTDNENV</sequence>
<dbReference type="SUPFAM" id="SSF64496">
    <property type="entry name" value="DNA-binding domain of intron-encoded endonucleases"/>
    <property type="match status" value="1"/>
</dbReference>
<dbReference type="AlphaFoldDB" id="A0A4Y8L452"/>
<name>A0A4Y8L452_9BACT</name>
<dbReference type="Pfam" id="PF07460">
    <property type="entry name" value="NUMOD3"/>
    <property type="match status" value="1"/>
</dbReference>